<evidence type="ECO:0000313" key="2">
    <source>
        <dbReference type="EMBL" id="PRY41486.1"/>
    </source>
</evidence>
<proteinExistence type="predicted"/>
<dbReference type="RefSeq" id="WP_106188507.1">
    <property type="nucleotide sequence ID" value="NZ_PVTF01000005.1"/>
</dbReference>
<comment type="caution">
    <text evidence="2">The sequence shown here is derived from an EMBL/GenBank/DDBJ whole genome shotgun (WGS) entry which is preliminary data.</text>
</comment>
<keyword evidence="2" id="KW-0378">Hydrolase</keyword>
<dbReference type="InterPro" id="IPR036514">
    <property type="entry name" value="SGNH_hydro_sf"/>
</dbReference>
<name>A0A2T0T734_9PSEU</name>
<dbReference type="Pfam" id="PF14606">
    <property type="entry name" value="Lipase_GDSL_3"/>
    <property type="match status" value="1"/>
</dbReference>
<accession>A0A2T0T734</accession>
<dbReference type="SUPFAM" id="SSF52266">
    <property type="entry name" value="SGNH hydrolase"/>
    <property type="match status" value="1"/>
</dbReference>
<dbReference type="Gene3D" id="3.40.50.1110">
    <property type="entry name" value="SGNH hydrolase"/>
    <property type="match status" value="1"/>
</dbReference>
<keyword evidence="3" id="KW-1185">Reference proteome</keyword>
<evidence type="ECO:0000313" key="3">
    <source>
        <dbReference type="Proteomes" id="UP000239494"/>
    </source>
</evidence>
<protein>
    <submittedName>
        <fullName evidence="2">GDSL-like lipase/acylhydrolase family protein</fullName>
    </submittedName>
</protein>
<reference evidence="2 3" key="1">
    <citation type="submission" date="2018-03" db="EMBL/GenBank/DDBJ databases">
        <title>Genomic Encyclopedia of Archaeal and Bacterial Type Strains, Phase II (KMG-II): from individual species to whole genera.</title>
        <authorList>
            <person name="Goeker M."/>
        </authorList>
    </citation>
    <scope>NUCLEOTIDE SEQUENCE [LARGE SCALE GENOMIC DNA]</scope>
    <source>
        <strain evidence="2 3">DSM 44720</strain>
    </source>
</reference>
<dbReference type="GO" id="GO:0016787">
    <property type="term" value="F:hydrolase activity"/>
    <property type="evidence" value="ECO:0007669"/>
    <property type="project" value="UniProtKB-KW"/>
</dbReference>
<dbReference type="OrthoDB" id="2060945at2"/>
<dbReference type="AlphaFoldDB" id="A0A2T0T734"/>
<dbReference type="EMBL" id="PVTF01000005">
    <property type="protein sequence ID" value="PRY41486.1"/>
    <property type="molecule type" value="Genomic_DNA"/>
</dbReference>
<sequence>MTHHIPLPDTRVAVLGALDLERTPAGVRPRRLPAWTRPRLHHGLLDLVVAQAAGVRLRLRTAARSLALGVHVTVPEMDGSPLPASFDLAVNGTVLSRVQATAGDVLSFGADLADVRLSPGHPETVRFDDLPGGEKDVEIWLPHGATVELRTLDSDAPLLAPTPPPGLAWTHYGSSISHGLEAPAPTLTWPAIAALTTGAALTNLGFGGNAMLDPEVARAIRDTPADLISLKVGINIVGDAAMRERTFVPAVHGFLDTIREGHPDTPVVLVSPTSFADLETTPGPVGLDEETGRKRALGSAGAGALTLTGVRTLLAKVVDIRADPALHYLDGRELLGPDEARALPDGLHPDPAAHLRMGARAVRLILGPHL</sequence>
<dbReference type="Proteomes" id="UP000239494">
    <property type="component" value="Unassembled WGS sequence"/>
</dbReference>
<evidence type="ECO:0000259" key="1">
    <source>
        <dbReference type="Pfam" id="PF14606"/>
    </source>
</evidence>
<dbReference type="Gene3D" id="2.60.120.260">
    <property type="entry name" value="Galactose-binding domain-like"/>
    <property type="match status" value="1"/>
</dbReference>
<organism evidence="2 3">
    <name type="scientific">Umezawaea tangerina</name>
    <dbReference type="NCBI Taxonomy" id="84725"/>
    <lineage>
        <taxon>Bacteria</taxon>
        <taxon>Bacillati</taxon>
        <taxon>Actinomycetota</taxon>
        <taxon>Actinomycetes</taxon>
        <taxon>Pseudonocardiales</taxon>
        <taxon>Pseudonocardiaceae</taxon>
        <taxon>Umezawaea</taxon>
    </lineage>
</organism>
<dbReference type="InterPro" id="IPR013830">
    <property type="entry name" value="SGNH_hydro"/>
</dbReference>
<feature type="domain" description="SGNH hydrolase-type esterase" evidence="1">
    <location>
        <begin position="172"/>
        <end position="275"/>
    </location>
</feature>
<gene>
    <name evidence="2" type="ORF">CLV43_105244</name>
</gene>